<dbReference type="EMBL" id="OP297545">
    <property type="protein sequence ID" value="UXE04772.1"/>
    <property type="molecule type" value="Genomic_DNA"/>
</dbReference>
<dbReference type="GO" id="GO:0032259">
    <property type="term" value="P:methylation"/>
    <property type="evidence" value="ECO:0007669"/>
    <property type="project" value="UniProtKB-KW"/>
</dbReference>
<dbReference type="GO" id="GO:0008168">
    <property type="term" value="F:methyltransferase activity"/>
    <property type="evidence" value="ECO:0007669"/>
    <property type="project" value="UniProtKB-KW"/>
</dbReference>
<organism evidence="1 2">
    <name type="scientific">Arthrobacter phage Shambre1</name>
    <dbReference type="NCBI Taxonomy" id="2927284"/>
    <lineage>
        <taxon>Viruses</taxon>
        <taxon>Duplodnaviria</taxon>
        <taxon>Heunggongvirae</taxon>
        <taxon>Uroviricota</taxon>
        <taxon>Caudoviricetes</taxon>
        <taxon>Bismarckvirus</taxon>
        <taxon>Bismarckvirus shambre1</taxon>
    </lineage>
</organism>
<accession>A0A977KNL4</accession>
<proteinExistence type="predicted"/>
<gene>
    <name evidence="1" type="primary">36</name>
    <name evidence="1" type="ORF">SEA_SHAMBRE1_36</name>
</gene>
<dbReference type="GeneID" id="80020031"/>
<dbReference type="Proteomes" id="UP001063033">
    <property type="component" value="Segment"/>
</dbReference>
<keyword evidence="1" id="KW-0489">Methyltransferase</keyword>
<name>A0A977KNL4_9CAUD</name>
<keyword evidence="2" id="KW-1185">Reference proteome</keyword>
<reference evidence="1" key="1">
    <citation type="submission" date="2022-08" db="EMBL/GenBank/DDBJ databases">
        <authorList>
            <person name="Dojs M.A."/>
            <person name="Fleischacker C.L."/>
            <person name="Jackson S.M."/>
            <person name="Feiring S.B."/>
            <person name="Webb R.J."/>
            <person name="Schaefbauer A.B."/>
            <person name="Vigness C.A."/>
            <person name="Boyle B.L."/>
            <person name="Frank J.R."/>
            <person name="Fleischacker T.C."/>
            <person name="Ackerman S.B."/>
            <person name="Balish M.F."/>
            <person name="Garlena R.A."/>
            <person name="Russell D.A."/>
            <person name="Jacobs-Sera D."/>
            <person name="Hatfull G.F."/>
        </authorList>
    </citation>
    <scope>NUCLEOTIDE SEQUENCE</scope>
</reference>
<dbReference type="KEGG" id="vg:80020031"/>
<keyword evidence="1" id="KW-0808">Transferase</keyword>
<evidence type="ECO:0000313" key="1">
    <source>
        <dbReference type="EMBL" id="UXE04772.1"/>
    </source>
</evidence>
<sequence length="229" mass="25471">MKVLVACEYSGIVRDAFLAAGHDAISCDLLPTEKPGPHYLGDVRDILYAGWDLMIGHPECTFLTNSGAQWLYEAWTAEEKAAHLAATGKKLRGRSRRRDEARWEAMHEAVKFYRLLWEAPIGRIALENPTMHGHASRAIGGGPTQTIQPWWFGTPESKATGLRLKNLPPLVADADADKTLAYGLTLPKKVFQRVHNLPPSPTRWIERSRTFPGVARAMAEQWGPLGPLN</sequence>
<evidence type="ECO:0000313" key="2">
    <source>
        <dbReference type="Proteomes" id="UP001063033"/>
    </source>
</evidence>
<protein>
    <submittedName>
        <fullName evidence="1">DNA methyltransferase</fullName>
    </submittedName>
</protein>
<dbReference type="RefSeq" id="YP_010755379.1">
    <property type="nucleotide sequence ID" value="NC_073469.1"/>
</dbReference>